<evidence type="ECO:0000313" key="3">
    <source>
        <dbReference type="Proteomes" id="UP000499080"/>
    </source>
</evidence>
<dbReference type="Proteomes" id="UP000499080">
    <property type="component" value="Unassembled WGS sequence"/>
</dbReference>
<gene>
    <name evidence="2" type="ORF">AVEN_265391_1</name>
</gene>
<accession>A0A4Y2HQK3</accession>
<keyword evidence="3" id="KW-1185">Reference proteome</keyword>
<dbReference type="AlphaFoldDB" id="A0A4Y2HQK3"/>
<name>A0A4Y2HQK3_ARAVE</name>
<comment type="caution">
    <text evidence="2">The sequence shown here is derived from an EMBL/GenBank/DDBJ whole genome shotgun (WGS) entry which is preliminary data.</text>
</comment>
<organism evidence="2 3">
    <name type="scientific">Araneus ventricosus</name>
    <name type="common">Orbweaver spider</name>
    <name type="synonym">Epeira ventricosa</name>
    <dbReference type="NCBI Taxonomy" id="182803"/>
    <lineage>
        <taxon>Eukaryota</taxon>
        <taxon>Metazoa</taxon>
        <taxon>Ecdysozoa</taxon>
        <taxon>Arthropoda</taxon>
        <taxon>Chelicerata</taxon>
        <taxon>Arachnida</taxon>
        <taxon>Araneae</taxon>
        <taxon>Araneomorphae</taxon>
        <taxon>Entelegynae</taxon>
        <taxon>Araneoidea</taxon>
        <taxon>Araneidae</taxon>
        <taxon>Araneus</taxon>
    </lineage>
</organism>
<reference evidence="2 3" key="1">
    <citation type="journal article" date="2019" name="Sci. Rep.">
        <title>Orb-weaving spider Araneus ventricosus genome elucidates the spidroin gene catalogue.</title>
        <authorList>
            <person name="Kono N."/>
            <person name="Nakamura H."/>
            <person name="Ohtoshi R."/>
            <person name="Moran D.A.P."/>
            <person name="Shinohara A."/>
            <person name="Yoshida Y."/>
            <person name="Fujiwara M."/>
            <person name="Mori M."/>
            <person name="Tomita M."/>
            <person name="Arakawa K."/>
        </authorList>
    </citation>
    <scope>NUCLEOTIDE SEQUENCE [LARGE SCALE GENOMIC DNA]</scope>
</reference>
<sequence length="76" mass="8562">MAESVQRFYILLALHLEFLLNRSTVTVPTTVAEKFGHNVTGEMNIHGVFKSSQLGAKHFEWKPDPFRPSNLYGLGS</sequence>
<feature type="chain" id="PRO_5021341552" evidence="1">
    <location>
        <begin position="27"/>
        <end position="76"/>
    </location>
</feature>
<evidence type="ECO:0000313" key="2">
    <source>
        <dbReference type="EMBL" id="GBM67433.1"/>
    </source>
</evidence>
<evidence type="ECO:0000256" key="1">
    <source>
        <dbReference type="SAM" id="SignalP"/>
    </source>
</evidence>
<dbReference type="EMBL" id="BGPR01002084">
    <property type="protein sequence ID" value="GBM67433.1"/>
    <property type="molecule type" value="Genomic_DNA"/>
</dbReference>
<keyword evidence="1" id="KW-0732">Signal</keyword>
<feature type="signal peptide" evidence="1">
    <location>
        <begin position="1"/>
        <end position="26"/>
    </location>
</feature>
<proteinExistence type="predicted"/>
<protein>
    <submittedName>
        <fullName evidence="2">Uncharacterized protein</fullName>
    </submittedName>
</protein>